<evidence type="ECO:0000313" key="8">
    <source>
        <dbReference type="Proteomes" id="UP000315439"/>
    </source>
</evidence>
<dbReference type="SUPFAM" id="SSF52743">
    <property type="entry name" value="Subtilisin-like"/>
    <property type="match status" value="1"/>
</dbReference>
<name>A0A545UCK8_9GAMM</name>
<dbReference type="PROSITE" id="PS51829">
    <property type="entry name" value="P_HOMO_B"/>
    <property type="match status" value="1"/>
</dbReference>
<dbReference type="InterPro" id="IPR008979">
    <property type="entry name" value="Galactose-bd-like_sf"/>
</dbReference>
<dbReference type="Gene3D" id="2.60.120.260">
    <property type="entry name" value="Galactose-binding domain-like"/>
    <property type="match status" value="1"/>
</dbReference>
<keyword evidence="3 5" id="KW-0720">Serine protease</keyword>
<dbReference type="GO" id="GO:0016020">
    <property type="term" value="C:membrane"/>
    <property type="evidence" value="ECO:0007669"/>
    <property type="project" value="TreeGrafter"/>
</dbReference>
<evidence type="ECO:0000256" key="3">
    <source>
        <dbReference type="ARBA" id="ARBA00022825"/>
    </source>
</evidence>
<evidence type="ECO:0000256" key="1">
    <source>
        <dbReference type="ARBA" id="ARBA00022670"/>
    </source>
</evidence>
<dbReference type="InterPro" id="IPR002884">
    <property type="entry name" value="P_dom"/>
</dbReference>
<dbReference type="InterPro" id="IPR015500">
    <property type="entry name" value="Peptidase_S8_subtilisin-rel"/>
</dbReference>
<dbReference type="Gene3D" id="3.40.50.200">
    <property type="entry name" value="Peptidase S8/S53 domain"/>
    <property type="match status" value="1"/>
</dbReference>
<dbReference type="PROSITE" id="PS00137">
    <property type="entry name" value="SUBTILASE_HIS"/>
    <property type="match status" value="1"/>
</dbReference>
<evidence type="ECO:0000313" key="7">
    <source>
        <dbReference type="EMBL" id="TQV87197.1"/>
    </source>
</evidence>
<feature type="active site" description="Charge relay system" evidence="4 5">
    <location>
        <position position="262"/>
    </location>
</feature>
<keyword evidence="8" id="KW-1185">Reference proteome</keyword>
<dbReference type="Pfam" id="PF01483">
    <property type="entry name" value="P_proprotein"/>
    <property type="match status" value="1"/>
</dbReference>
<dbReference type="AlphaFoldDB" id="A0A545UCK8"/>
<dbReference type="PROSITE" id="PS51892">
    <property type="entry name" value="SUBTILASE"/>
    <property type="match status" value="1"/>
</dbReference>
<feature type="active site" description="Charge relay system" evidence="4 5">
    <location>
        <position position="474"/>
    </location>
</feature>
<feature type="domain" description="P/Homo B" evidence="6">
    <location>
        <begin position="568"/>
        <end position="699"/>
    </location>
</feature>
<evidence type="ECO:0000256" key="5">
    <source>
        <dbReference type="PROSITE-ProRule" id="PRU01240"/>
    </source>
</evidence>
<comment type="caution">
    <text evidence="7">The sequence shown here is derived from an EMBL/GenBank/DDBJ whole genome shotgun (WGS) entry which is preliminary data.</text>
</comment>
<dbReference type="SUPFAM" id="SSF49785">
    <property type="entry name" value="Galactose-binding domain-like"/>
    <property type="match status" value="1"/>
</dbReference>
<reference evidence="7 8" key="1">
    <citation type="submission" date="2019-07" db="EMBL/GenBank/DDBJ databases">
        <title>Draft genome for Aliikangiella sp. M105.</title>
        <authorList>
            <person name="Wang G."/>
        </authorList>
    </citation>
    <scope>NUCLEOTIDE SEQUENCE [LARGE SCALE GENOMIC DNA]</scope>
    <source>
        <strain evidence="7 8">M105</strain>
    </source>
</reference>
<organism evidence="7 8">
    <name type="scientific">Aliikangiella coralliicola</name>
    <dbReference type="NCBI Taxonomy" id="2592383"/>
    <lineage>
        <taxon>Bacteria</taxon>
        <taxon>Pseudomonadati</taxon>
        <taxon>Pseudomonadota</taxon>
        <taxon>Gammaproteobacteria</taxon>
        <taxon>Oceanospirillales</taxon>
        <taxon>Pleioneaceae</taxon>
        <taxon>Aliikangiella</taxon>
    </lineage>
</organism>
<comment type="similarity">
    <text evidence="5">Belongs to the peptidase S8 family.</text>
</comment>
<dbReference type="GO" id="GO:0012505">
    <property type="term" value="C:endomembrane system"/>
    <property type="evidence" value="ECO:0007669"/>
    <property type="project" value="UniProtKB-ARBA"/>
</dbReference>
<dbReference type="InterPro" id="IPR000209">
    <property type="entry name" value="Peptidase_S8/S53_dom"/>
</dbReference>
<proteinExistence type="inferred from homology"/>
<keyword evidence="2 5" id="KW-0378">Hydrolase</keyword>
<evidence type="ECO:0000256" key="4">
    <source>
        <dbReference type="PIRSR" id="PIRSR615500-1"/>
    </source>
</evidence>
<dbReference type="InterPro" id="IPR023828">
    <property type="entry name" value="Peptidase_S8_Ser-AS"/>
</dbReference>
<dbReference type="InterPro" id="IPR022398">
    <property type="entry name" value="Peptidase_S8_His-AS"/>
</dbReference>
<dbReference type="InterPro" id="IPR036852">
    <property type="entry name" value="Peptidase_S8/S53_dom_sf"/>
</dbReference>
<dbReference type="PANTHER" id="PTHR42884:SF14">
    <property type="entry name" value="NEUROENDOCRINE CONVERTASE 1"/>
    <property type="match status" value="1"/>
</dbReference>
<dbReference type="PANTHER" id="PTHR42884">
    <property type="entry name" value="PROPROTEIN CONVERTASE SUBTILISIN/KEXIN-RELATED"/>
    <property type="match status" value="1"/>
</dbReference>
<dbReference type="GO" id="GO:0005737">
    <property type="term" value="C:cytoplasm"/>
    <property type="evidence" value="ECO:0007669"/>
    <property type="project" value="UniProtKB-ARBA"/>
</dbReference>
<feature type="active site" description="Charge relay system" evidence="4 5">
    <location>
        <position position="215"/>
    </location>
</feature>
<gene>
    <name evidence="7" type="ORF">FLL46_15450</name>
</gene>
<dbReference type="Pfam" id="PF00082">
    <property type="entry name" value="Peptidase_S8"/>
    <property type="match status" value="1"/>
</dbReference>
<dbReference type="EMBL" id="VIKS01000009">
    <property type="protein sequence ID" value="TQV87197.1"/>
    <property type="molecule type" value="Genomic_DNA"/>
</dbReference>
<protein>
    <submittedName>
        <fullName evidence="7">S8 family serine peptidase</fullName>
    </submittedName>
</protein>
<dbReference type="GO" id="GO:0016485">
    <property type="term" value="P:protein processing"/>
    <property type="evidence" value="ECO:0007669"/>
    <property type="project" value="TreeGrafter"/>
</dbReference>
<dbReference type="PROSITE" id="PS00138">
    <property type="entry name" value="SUBTILASE_SER"/>
    <property type="match status" value="1"/>
</dbReference>
<dbReference type="Proteomes" id="UP000315439">
    <property type="component" value="Unassembled WGS sequence"/>
</dbReference>
<dbReference type="RefSeq" id="WP_142932224.1">
    <property type="nucleotide sequence ID" value="NZ_ML660165.1"/>
</dbReference>
<dbReference type="PRINTS" id="PR00723">
    <property type="entry name" value="SUBTILISIN"/>
</dbReference>
<dbReference type="OrthoDB" id="9790784at2"/>
<accession>A0A545UCK8</accession>
<sequence length="699" mass="77377">MTKSYTYREGVKLPLVKKEDEFIVRALPEELSHLGLNNAEQLSTLSSRLNVVSNDLEQSMQQCRLLAPTHHAYATEDDDNFLITDRVYIQFNDKVSKKQISELANQYGLLLIENFGDGEYLYQLTDATGMNPVKLVVALSEKHKDIVTLAENDLNYEIQNKNHAFPTDSAYHKQWHLHQDTQHNEFDPRSSSRCAEAWEYLQSYGNNSVVVGVTDDGCNLFHRDFNSENKFAGWGYFEGYTLNTDQTLGADPHNMYELGANHGTACAGVIAGEVDGELTVGAAPACRLLPIKWPSQGSSLYIGDYRIRKMLDYVADKIDVLSNSWGSTPNGNVGTMVKNKIKKLSKDGGRRDKGIVFLWAAGNENCPVNYQGNKNIPYTMGWRRNRFGRWYWAKPRTSKTFRHNLSSLEGVMYIAALASTARRSHYSNYGEGVSLCAPSNNSHTYYRDEVEGLGITTVKGTSNSSIRNDFGGTSSATPLVAGIAAMVISANPELTALEVIEILNTTASKELDMTPYDRTPPASYDRHPTWDISPVADGDFHDIGSEHGTWSHWFGHGKVDALKAVEKARPKPVSKTIPGGNETAIDIPDNSLLGISSDINIDEVGILEAISVAVDIDHTYRGDLRVLLNAPSGTSVLLHGNTGRWRDDIKETYSMETTSALTSLVGEAIEGDWSLRVIDSVGWDTGTLNKWSLSIKALV</sequence>
<evidence type="ECO:0000256" key="2">
    <source>
        <dbReference type="ARBA" id="ARBA00022801"/>
    </source>
</evidence>
<keyword evidence="1 5" id="KW-0645">Protease</keyword>
<evidence type="ECO:0000259" key="6">
    <source>
        <dbReference type="PROSITE" id="PS51829"/>
    </source>
</evidence>
<dbReference type="GO" id="GO:0004252">
    <property type="term" value="F:serine-type endopeptidase activity"/>
    <property type="evidence" value="ECO:0007669"/>
    <property type="project" value="UniProtKB-UniRule"/>
</dbReference>